<dbReference type="InterPro" id="IPR050382">
    <property type="entry name" value="MFS_Na/Anion_cotransporter"/>
</dbReference>
<proteinExistence type="predicted"/>
<dbReference type="PANTHER" id="PTHR11662">
    <property type="entry name" value="SOLUTE CARRIER FAMILY 17"/>
    <property type="match status" value="1"/>
</dbReference>
<reference evidence="7" key="1">
    <citation type="submission" date="2020-07" db="EMBL/GenBank/DDBJ databases">
        <title>The High-quality genome of the commercially important snow crab, Chionoecetes opilio.</title>
        <authorList>
            <person name="Jeong J.-H."/>
            <person name="Ryu S."/>
        </authorList>
    </citation>
    <scope>NUCLEOTIDE SEQUENCE</scope>
    <source>
        <strain evidence="7">MADBK_172401_WGS</strain>
        <tissue evidence="7">Digestive gland</tissue>
    </source>
</reference>
<comment type="subcellular location">
    <subcellularLocation>
        <location evidence="1">Membrane</location>
        <topology evidence="1">Multi-pass membrane protein</topology>
    </subcellularLocation>
</comment>
<keyword evidence="2 6" id="KW-0812">Transmembrane</keyword>
<organism evidence="7 8">
    <name type="scientific">Chionoecetes opilio</name>
    <name type="common">Atlantic snow crab</name>
    <name type="synonym">Cancer opilio</name>
    <dbReference type="NCBI Taxonomy" id="41210"/>
    <lineage>
        <taxon>Eukaryota</taxon>
        <taxon>Metazoa</taxon>
        <taxon>Ecdysozoa</taxon>
        <taxon>Arthropoda</taxon>
        <taxon>Crustacea</taxon>
        <taxon>Multicrustacea</taxon>
        <taxon>Malacostraca</taxon>
        <taxon>Eumalacostraca</taxon>
        <taxon>Eucarida</taxon>
        <taxon>Decapoda</taxon>
        <taxon>Pleocyemata</taxon>
        <taxon>Brachyura</taxon>
        <taxon>Eubrachyura</taxon>
        <taxon>Majoidea</taxon>
        <taxon>Majidae</taxon>
        <taxon>Chionoecetes</taxon>
    </lineage>
</organism>
<evidence type="ECO:0000313" key="7">
    <source>
        <dbReference type="EMBL" id="KAG0714109.1"/>
    </source>
</evidence>
<gene>
    <name evidence="7" type="primary">SLC17A5_1</name>
    <name evidence="7" type="ORF">GWK47_014778</name>
</gene>
<sequence>MPFVHVHHCPSPSTTVSPAVIAIAGATAARASNDDVDTECSIWCSCCGYLRYLLVFLALLGCGIDCMLRFNISVAIVAMVNNSVANDVIHVNSSYACPAARNASRDAQGTTGAGEYNWTAQEQSLVLGTFFWGYAITKTVGGRIAELLGATFTVAITVGLCGVLTLLTPTVADIHPLALAALRFVFGMLQGPIQPAIYSILSRWALPGERATMISVAFSGGCLGSLVSLGLSGAVIKAQGGRWVFGGVGMDLDTLSTVNIVLMTLTWVVTLFYARLSDLFEKRQWLSVTNIRRIAQSFGMVMAAAGTIGLSLVGCDGTLVAVFLVLMAIGVPVVYVTYTMGPMDIAPNYAGKNGWPIIFLVSGGLFTLASVVYIIFVSGEEVEWNMYEEIPGDSHASAAEKKEIEGQNTTTTTTPQSQKQK</sequence>
<dbReference type="GO" id="GO:0022857">
    <property type="term" value="F:transmembrane transporter activity"/>
    <property type="evidence" value="ECO:0007669"/>
    <property type="project" value="InterPro"/>
</dbReference>
<dbReference type="GO" id="GO:0016020">
    <property type="term" value="C:membrane"/>
    <property type="evidence" value="ECO:0007669"/>
    <property type="project" value="UniProtKB-SubCell"/>
</dbReference>
<feature type="transmembrane region" description="Helical" evidence="6">
    <location>
        <begin position="319"/>
        <end position="341"/>
    </location>
</feature>
<evidence type="ECO:0000256" key="4">
    <source>
        <dbReference type="ARBA" id="ARBA00023136"/>
    </source>
</evidence>
<dbReference type="AlphaFoldDB" id="A0A8J5CKW0"/>
<keyword evidence="3 6" id="KW-1133">Transmembrane helix</keyword>
<dbReference type="Proteomes" id="UP000770661">
    <property type="component" value="Unassembled WGS sequence"/>
</dbReference>
<feature type="transmembrane region" description="Helical" evidence="6">
    <location>
        <begin position="49"/>
        <end position="68"/>
    </location>
</feature>
<feature type="transmembrane region" description="Helical" evidence="6">
    <location>
        <begin position="256"/>
        <end position="274"/>
    </location>
</feature>
<dbReference type="InterPro" id="IPR036259">
    <property type="entry name" value="MFS_trans_sf"/>
</dbReference>
<feature type="transmembrane region" description="Helical" evidence="6">
    <location>
        <begin position="213"/>
        <end position="236"/>
    </location>
</feature>
<feature type="transmembrane region" description="Helical" evidence="6">
    <location>
        <begin position="353"/>
        <end position="376"/>
    </location>
</feature>
<keyword evidence="4 6" id="KW-0472">Membrane</keyword>
<evidence type="ECO:0000256" key="2">
    <source>
        <dbReference type="ARBA" id="ARBA00022692"/>
    </source>
</evidence>
<comment type="caution">
    <text evidence="7">The sequence shown here is derived from an EMBL/GenBank/DDBJ whole genome shotgun (WGS) entry which is preliminary data.</text>
</comment>
<protein>
    <submittedName>
        <fullName evidence="7">Sialin</fullName>
    </submittedName>
</protein>
<evidence type="ECO:0000256" key="5">
    <source>
        <dbReference type="SAM" id="MobiDB-lite"/>
    </source>
</evidence>
<feature type="region of interest" description="Disordered" evidence="5">
    <location>
        <begin position="395"/>
        <end position="421"/>
    </location>
</feature>
<accession>A0A8J5CKW0</accession>
<evidence type="ECO:0000256" key="6">
    <source>
        <dbReference type="SAM" id="Phobius"/>
    </source>
</evidence>
<feature type="transmembrane region" description="Helical" evidence="6">
    <location>
        <begin position="180"/>
        <end position="201"/>
    </location>
</feature>
<dbReference type="Gene3D" id="1.20.1250.20">
    <property type="entry name" value="MFS general substrate transporter like domains"/>
    <property type="match status" value="1"/>
</dbReference>
<dbReference type="OrthoDB" id="6514670at2759"/>
<feature type="transmembrane region" description="Helical" evidence="6">
    <location>
        <begin position="294"/>
        <end position="313"/>
    </location>
</feature>
<dbReference type="EMBL" id="JACEEZ010020804">
    <property type="protein sequence ID" value="KAG0714109.1"/>
    <property type="molecule type" value="Genomic_DNA"/>
</dbReference>
<dbReference type="SUPFAM" id="SSF103473">
    <property type="entry name" value="MFS general substrate transporter"/>
    <property type="match status" value="1"/>
</dbReference>
<feature type="transmembrane region" description="Helical" evidence="6">
    <location>
        <begin position="147"/>
        <end position="168"/>
    </location>
</feature>
<dbReference type="PANTHER" id="PTHR11662:SF399">
    <property type="entry name" value="FI19708P1-RELATED"/>
    <property type="match status" value="1"/>
</dbReference>
<evidence type="ECO:0000256" key="3">
    <source>
        <dbReference type="ARBA" id="ARBA00022989"/>
    </source>
</evidence>
<evidence type="ECO:0000256" key="1">
    <source>
        <dbReference type="ARBA" id="ARBA00004141"/>
    </source>
</evidence>
<dbReference type="GO" id="GO:0006820">
    <property type="term" value="P:monoatomic anion transport"/>
    <property type="evidence" value="ECO:0007669"/>
    <property type="project" value="TreeGrafter"/>
</dbReference>
<dbReference type="InterPro" id="IPR011701">
    <property type="entry name" value="MFS"/>
</dbReference>
<evidence type="ECO:0000313" key="8">
    <source>
        <dbReference type="Proteomes" id="UP000770661"/>
    </source>
</evidence>
<keyword evidence="8" id="KW-1185">Reference proteome</keyword>
<dbReference type="Pfam" id="PF07690">
    <property type="entry name" value="MFS_1"/>
    <property type="match status" value="1"/>
</dbReference>
<name>A0A8J5CKW0_CHIOP</name>